<evidence type="ECO:0000256" key="2">
    <source>
        <dbReference type="ARBA" id="ARBA00013090"/>
    </source>
</evidence>
<evidence type="ECO:0000256" key="6">
    <source>
        <dbReference type="ARBA" id="ARBA00023316"/>
    </source>
</evidence>
<protein>
    <recommendedName>
        <fullName evidence="2 7">Glutamate racemase</fullName>
        <ecNumber evidence="2 7">5.1.1.3</ecNumber>
    </recommendedName>
</protein>
<dbReference type="RefSeq" id="WP_307285176.1">
    <property type="nucleotide sequence ID" value="NZ_JAUSVX010000027.1"/>
</dbReference>
<comment type="similarity">
    <text evidence="7">Belongs to the aspartate/glutamate racemases family.</text>
</comment>
<keyword evidence="4 7" id="KW-0573">Peptidoglycan synthesis</keyword>
<dbReference type="Proteomes" id="UP001242480">
    <property type="component" value="Unassembled WGS sequence"/>
</dbReference>
<dbReference type="EMBL" id="JAUSVX010000027">
    <property type="protein sequence ID" value="MDQ0474857.1"/>
    <property type="molecule type" value="Genomic_DNA"/>
</dbReference>
<comment type="pathway">
    <text evidence="7">Cell wall biogenesis; peptidoglycan biosynthesis.</text>
</comment>
<feature type="active site" description="Proton donor/acceptor" evidence="7">
    <location>
        <position position="190"/>
    </location>
</feature>
<dbReference type="NCBIfam" id="TIGR00067">
    <property type="entry name" value="glut_race"/>
    <property type="match status" value="1"/>
</dbReference>
<feature type="active site" description="Proton donor/acceptor" evidence="7">
    <location>
        <position position="76"/>
    </location>
</feature>
<keyword evidence="9" id="KW-1185">Reference proteome</keyword>
<dbReference type="PANTHER" id="PTHR21198:SF2">
    <property type="entry name" value="GLUTAMATE RACEMASE"/>
    <property type="match status" value="1"/>
</dbReference>
<dbReference type="EC" id="5.1.1.3" evidence="2 7"/>
<dbReference type="HAMAP" id="MF_00258">
    <property type="entry name" value="Glu_racemase"/>
    <property type="match status" value="1"/>
</dbReference>
<proteinExistence type="inferred from homology"/>
<name>A0ABU0JNY4_9HYPH</name>
<feature type="binding site" evidence="7">
    <location>
        <begin position="12"/>
        <end position="13"/>
    </location>
    <ligand>
        <name>substrate</name>
    </ligand>
</feature>
<dbReference type="InterPro" id="IPR018187">
    <property type="entry name" value="Asp/Glu_racemase_AS_1"/>
</dbReference>
<dbReference type="GO" id="GO:0008881">
    <property type="term" value="F:glutamate racemase activity"/>
    <property type="evidence" value="ECO:0007669"/>
    <property type="project" value="UniProtKB-EC"/>
</dbReference>
<dbReference type="InterPro" id="IPR015942">
    <property type="entry name" value="Asp/Glu/hydantoin_racemase"/>
</dbReference>
<evidence type="ECO:0000256" key="1">
    <source>
        <dbReference type="ARBA" id="ARBA00001602"/>
    </source>
</evidence>
<keyword evidence="3 7" id="KW-0133">Cell shape</keyword>
<feature type="binding site" evidence="7">
    <location>
        <begin position="191"/>
        <end position="192"/>
    </location>
    <ligand>
        <name>substrate</name>
    </ligand>
</feature>
<dbReference type="Gene3D" id="3.40.50.1860">
    <property type="match status" value="2"/>
</dbReference>
<dbReference type="Pfam" id="PF01177">
    <property type="entry name" value="Asp_Glu_race"/>
    <property type="match status" value="1"/>
</dbReference>
<evidence type="ECO:0000313" key="9">
    <source>
        <dbReference type="Proteomes" id="UP001242480"/>
    </source>
</evidence>
<comment type="catalytic activity">
    <reaction evidence="1 7">
        <text>L-glutamate = D-glutamate</text>
        <dbReference type="Rhea" id="RHEA:12813"/>
        <dbReference type="ChEBI" id="CHEBI:29985"/>
        <dbReference type="ChEBI" id="CHEBI:29986"/>
        <dbReference type="EC" id="5.1.1.3"/>
    </reaction>
</comment>
<sequence length="272" mass="28692">MSDRAPTVLVFDSGLGGLTVFSELRTALAGARFVYAADDAAFPYGGLPEERLTERVVAVIDRLIDLHHPDIVVIACNTASTLVLPALRQRFAIPFVGTVPAIKPAAALTLSGRVAVLGTPGTVQRDYTRALIDTYAAEVVVTLVGATGLAKLAEARLKGESIADEAVLAEIAPCFVDRDGRRTDVVTLACTHYPLLLDVFHRVAPWPVTWLDPAPAIARRTADLIGPCRPGEPGEALAVFTSGSGVTEDLRTALGGLGLSRLVVEAMPLALH</sequence>
<evidence type="ECO:0000313" key="8">
    <source>
        <dbReference type="EMBL" id="MDQ0474857.1"/>
    </source>
</evidence>
<dbReference type="InterPro" id="IPR004391">
    <property type="entry name" value="Glu_race"/>
</dbReference>
<organism evidence="8 9">
    <name type="scientific">Labrys wisconsinensis</name>
    <dbReference type="NCBI Taxonomy" id="425677"/>
    <lineage>
        <taxon>Bacteria</taxon>
        <taxon>Pseudomonadati</taxon>
        <taxon>Pseudomonadota</taxon>
        <taxon>Alphaproteobacteria</taxon>
        <taxon>Hyphomicrobiales</taxon>
        <taxon>Xanthobacteraceae</taxon>
        <taxon>Labrys</taxon>
    </lineage>
</organism>
<comment type="caution">
    <text evidence="8">The sequence shown here is derived from an EMBL/GenBank/DDBJ whole genome shotgun (WGS) entry which is preliminary data.</text>
</comment>
<gene>
    <name evidence="7" type="primary">murI</name>
    <name evidence="8" type="ORF">QO011_007899</name>
</gene>
<keyword evidence="5 7" id="KW-0413">Isomerase</keyword>
<feature type="binding site" evidence="7">
    <location>
        <begin position="77"/>
        <end position="78"/>
    </location>
    <ligand>
        <name>substrate</name>
    </ligand>
</feature>
<evidence type="ECO:0000256" key="4">
    <source>
        <dbReference type="ARBA" id="ARBA00022984"/>
    </source>
</evidence>
<dbReference type="SUPFAM" id="SSF53681">
    <property type="entry name" value="Aspartate/glutamate racemase"/>
    <property type="match status" value="2"/>
</dbReference>
<feature type="binding site" evidence="7">
    <location>
        <begin position="44"/>
        <end position="45"/>
    </location>
    <ligand>
        <name>substrate</name>
    </ligand>
</feature>
<reference evidence="8 9" key="1">
    <citation type="submission" date="2023-07" db="EMBL/GenBank/DDBJ databases">
        <title>Genomic Encyclopedia of Type Strains, Phase IV (KMG-IV): sequencing the most valuable type-strain genomes for metagenomic binning, comparative biology and taxonomic classification.</title>
        <authorList>
            <person name="Goeker M."/>
        </authorList>
    </citation>
    <scope>NUCLEOTIDE SEQUENCE [LARGE SCALE GENOMIC DNA]</scope>
    <source>
        <strain evidence="8 9">DSM 19619</strain>
    </source>
</reference>
<keyword evidence="6 7" id="KW-0961">Cell wall biogenesis/degradation</keyword>
<evidence type="ECO:0000256" key="3">
    <source>
        <dbReference type="ARBA" id="ARBA00022960"/>
    </source>
</evidence>
<accession>A0ABU0JNY4</accession>
<dbReference type="PROSITE" id="PS00923">
    <property type="entry name" value="ASP_GLU_RACEMASE_1"/>
    <property type="match status" value="1"/>
</dbReference>
<evidence type="ECO:0000256" key="5">
    <source>
        <dbReference type="ARBA" id="ARBA00023235"/>
    </source>
</evidence>
<evidence type="ECO:0000256" key="7">
    <source>
        <dbReference type="HAMAP-Rule" id="MF_00258"/>
    </source>
</evidence>
<dbReference type="PANTHER" id="PTHR21198">
    <property type="entry name" value="GLUTAMATE RACEMASE"/>
    <property type="match status" value="1"/>
</dbReference>
<dbReference type="InterPro" id="IPR001920">
    <property type="entry name" value="Asp/Glu_race"/>
</dbReference>
<comment type="function">
    <text evidence="7">Provides the (R)-glutamate required for cell wall biosynthesis.</text>
</comment>